<evidence type="ECO:0000256" key="4">
    <source>
        <dbReference type="ARBA" id="ARBA00022729"/>
    </source>
</evidence>
<dbReference type="AlphaFoldDB" id="A0AAE3DTN6"/>
<dbReference type="RefSeq" id="WP_227615379.1">
    <property type="nucleotide sequence ID" value="NZ_JAJEPR010000016.1"/>
</dbReference>
<dbReference type="EMBL" id="JAJEPR010000016">
    <property type="protein sequence ID" value="MCC2190248.1"/>
    <property type="molecule type" value="Genomic_DNA"/>
</dbReference>
<evidence type="ECO:0000256" key="5">
    <source>
        <dbReference type="ARBA" id="ARBA00022801"/>
    </source>
</evidence>
<dbReference type="InterPro" id="IPR002772">
    <property type="entry name" value="Glyco_hydro_3_C"/>
</dbReference>
<dbReference type="InterPro" id="IPR051915">
    <property type="entry name" value="Cellulose_Degrad_GH3"/>
</dbReference>
<dbReference type="NCBIfam" id="NF011678">
    <property type="entry name" value="PRK15098.1"/>
    <property type="match status" value="1"/>
</dbReference>
<dbReference type="InterPro" id="IPR013783">
    <property type="entry name" value="Ig-like_fold"/>
</dbReference>
<accession>A0AAE3DTN6</accession>
<dbReference type="PANTHER" id="PTHR30620">
    <property type="entry name" value="PERIPLASMIC BETA-GLUCOSIDASE-RELATED"/>
    <property type="match status" value="1"/>
</dbReference>
<dbReference type="GO" id="GO:0009251">
    <property type="term" value="P:glucan catabolic process"/>
    <property type="evidence" value="ECO:0007669"/>
    <property type="project" value="TreeGrafter"/>
</dbReference>
<dbReference type="SMART" id="SM01217">
    <property type="entry name" value="Fn3_like"/>
    <property type="match status" value="1"/>
</dbReference>
<sequence length="736" mass="81399">MEKQQLEALLKEMSLEEKVGQLFQIIGYYYVEEGKKFITGPDSGLNLSDENGALTGSVLGLQGAELSKKIQKEYMEHQPHHIPLLFMMDVIHGMKTIFPAPLAQAATFEPELTKEGSEIAAKEATAAGLHVAFSPMADLVRDPRWGRVVESFGEDPYLSSCFVKAQVEGFQGSDMKAPGKICACVKHFAGYGGAEAGRDYNTVSMDSHTFQEFYLKGYQAGIDAGAGMVMTSFNTIDGIPASTNHHLMRDILRGELGFDGVLISDFAAIKETIAHGYSENGEKAAENALRAGVDIDMMTTTYLDHVADLIQKGVLKEELLDESVMRILELKNRLGLFENPYKDADEEKEKELFLCQEHRKTARKAAVRSFVLLKNDGILPVDTEKKIAFIGPYTDRKEMLSSWAITGDAKDSVTIREAAEEVFASDRTVYLQGCPVLTPGFGTAQLRLEVEEEPSEEECRQMKEKALKAAAEADLVIMPLGEHFKESGEAASKANIEIPEIQLELLEEVVRVNPNVAVVLFNGRPLDLRKVSRLAKAILEVWLPGTEGGHAIIDVLTGKINPSGKLPMSFPYCVGQVPVYYNAYSTGRSDFKGCTDHFRSRYLDIPNEPLYPFGYGLSYTEFEISAPELTEDTLSADGSLEASVTVTNKGTRQGTETLQLYIQDVFASVVRPVKELKGFRKVTLEPGESRRETFRIDETMLRFLRGDGTVGSEPGTFRVWIGNSSVGKEFEEFTLL</sequence>
<dbReference type="InterPro" id="IPR026891">
    <property type="entry name" value="Fn3-like"/>
</dbReference>
<dbReference type="SUPFAM" id="SSF51445">
    <property type="entry name" value="(Trans)glycosidases"/>
    <property type="match status" value="1"/>
</dbReference>
<proteinExistence type="inferred from homology"/>
<organism evidence="9 10">
    <name type="scientific">Fusicatenibacter faecihominis</name>
    <dbReference type="NCBI Taxonomy" id="2881276"/>
    <lineage>
        <taxon>Bacteria</taxon>
        <taxon>Bacillati</taxon>
        <taxon>Bacillota</taxon>
        <taxon>Clostridia</taxon>
        <taxon>Lachnospirales</taxon>
        <taxon>Lachnospiraceae</taxon>
        <taxon>Fusicatenibacter</taxon>
    </lineage>
</organism>
<dbReference type="InterPro" id="IPR001764">
    <property type="entry name" value="Glyco_hydro_3_N"/>
</dbReference>
<keyword evidence="4" id="KW-0732">Signal</keyword>
<feature type="domain" description="Fibronectin type III-like" evidence="8">
    <location>
        <begin position="656"/>
        <end position="725"/>
    </location>
</feature>
<keyword evidence="10" id="KW-1185">Reference proteome</keyword>
<evidence type="ECO:0000313" key="9">
    <source>
        <dbReference type="EMBL" id="MCC2190248.1"/>
    </source>
</evidence>
<evidence type="ECO:0000256" key="6">
    <source>
        <dbReference type="ARBA" id="ARBA00023295"/>
    </source>
</evidence>
<comment type="caution">
    <text evidence="9">The sequence shown here is derived from an EMBL/GenBank/DDBJ whole genome shotgun (WGS) entry which is preliminary data.</text>
</comment>
<dbReference type="PANTHER" id="PTHR30620:SF16">
    <property type="entry name" value="LYSOSOMAL BETA GLUCOSIDASE"/>
    <property type="match status" value="1"/>
</dbReference>
<dbReference type="InterPro" id="IPR017853">
    <property type="entry name" value="GH"/>
</dbReference>
<dbReference type="InterPro" id="IPR036962">
    <property type="entry name" value="Glyco_hydro_3_N_sf"/>
</dbReference>
<evidence type="ECO:0000256" key="7">
    <source>
        <dbReference type="RuleBase" id="RU361161"/>
    </source>
</evidence>
<dbReference type="InterPro" id="IPR036881">
    <property type="entry name" value="Glyco_hydro_3_C_sf"/>
</dbReference>
<dbReference type="Gene3D" id="3.20.20.300">
    <property type="entry name" value="Glycoside hydrolase, family 3, N-terminal domain"/>
    <property type="match status" value="1"/>
</dbReference>
<dbReference type="SUPFAM" id="SSF52279">
    <property type="entry name" value="Beta-D-glucan exohydrolase, C-terminal domain"/>
    <property type="match status" value="1"/>
</dbReference>
<dbReference type="Gene3D" id="2.60.40.10">
    <property type="entry name" value="Immunoglobulins"/>
    <property type="match status" value="1"/>
</dbReference>
<dbReference type="GO" id="GO:0008422">
    <property type="term" value="F:beta-glucosidase activity"/>
    <property type="evidence" value="ECO:0007669"/>
    <property type="project" value="UniProtKB-EC"/>
</dbReference>
<dbReference type="Proteomes" id="UP001197875">
    <property type="component" value="Unassembled WGS sequence"/>
</dbReference>
<dbReference type="Pfam" id="PF14310">
    <property type="entry name" value="Fn3-like"/>
    <property type="match status" value="1"/>
</dbReference>
<protein>
    <recommendedName>
        <fullName evidence="3">beta-glucosidase</fullName>
        <ecNumber evidence="3">3.2.1.21</ecNumber>
    </recommendedName>
</protein>
<evidence type="ECO:0000259" key="8">
    <source>
        <dbReference type="SMART" id="SM01217"/>
    </source>
</evidence>
<dbReference type="Pfam" id="PF00933">
    <property type="entry name" value="Glyco_hydro_3"/>
    <property type="match status" value="1"/>
</dbReference>
<dbReference type="FunFam" id="2.60.40.10:FF:000495">
    <property type="entry name" value="Periplasmic beta-glucosidase"/>
    <property type="match status" value="1"/>
</dbReference>
<evidence type="ECO:0000313" key="10">
    <source>
        <dbReference type="Proteomes" id="UP001197875"/>
    </source>
</evidence>
<dbReference type="PRINTS" id="PR00133">
    <property type="entry name" value="GLHYDRLASE3"/>
</dbReference>
<dbReference type="PROSITE" id="PS00775">
    <property type="entry name" value="GLYCOSYL_HYDROL_F3"/>
    <property type="match status" value="1"/>
</dbReference>
<keyword evidence="5 7" id="KW-0378">Hydrolase</keyword>
<comment type="catalytic activity">
    <reaction evidence="1">
        <text>Hydrolysis of terminal, non-reducing beta-D-glucosyl residues with release of beta-D-glucose.</text>
        <dbReference type="EC" id="3.2.1.21"/>
    </reaction>
</comment>
<dbReference type="EC" id="3.2.1.21" evidence="3"/>
<dbReference type="Pfam" id="PF01915">
    <property type="entry name" value="Glyco_hydro_3_C"/>
    <property type="match status" value="1"/>
</dbReference>
<comment type="similarity">
    <text evidence="2 7">Belongs to the glycosyl hydrolase 3 family.</text>
</comment>
<name>A0AAE3DTN6_9FIRM</name>
<dbReference type="InterPro" id="IPR019800">
    <property type="entry name" value="Glyco_hydro_3_AS"/>
</dbReference>
<keyword evidence="6 7" id="KW-0326">Glycosidase</keyword>
<reference evidence="9 10" key="1">
    <citation type="submission" date="2021-10" db="EMBL/GenBank/DDBJ databases">
        <title>Anaerobic single-cell dispensing facilitates the cultivation of human gut bacteria.</title>
        <authorList>
            <person name="Afrizal A."/>
        </authorList>
    </citation>
    <scope>NUCLEOTIDE SEQUENCE [LARGE SCALE GENOMIC DNA]</scope>
    <source>
        <strain evidence="9 10">CLA-AA-H277</strain>
    </source>
</reference>
<evidence type="ECO:0000256" key="2">
    <source>
        <dbReference type="ARBA" id="ARBA00005336"/>
    </source>
</evidence>
<evidence type="ECO:0000256" key="1">
    <source>
        <dbReference type="ARBA" id="ARBA00000448"/>
    </source>
</evidence>
<evidence type="ECO:0000256" key="3">
    <source>
        <dbReference type="ARBA" id="ARBA00012744"/>
    </source>
</evidence>
<dbReference type="Gene3D" id="3.40.50.1700">
    <property type="entry name" value="Glycoside hydrolase family 3 C-terminal domain"/>
    <property type="match status" value="1"/>
</dbReference>
<gene>
    <name evidence="9" type="primary">bglX</name>
    <name evidence="9" type="ORF">LKD71_10590</name>
</gene>